<protein>
    <submittedName>
        <fullName evidence="1">Uncharacterized protein</fullName>
    </submittedName>
</protein>
<dbReference type="Proteomes" id="UP000269591">
    <property type="component" value="Unassembled WGS sequence"/>
</dbReference>
<evidence type="ECO:0000313" key="2">
    <source>
        <dbReference type="Proteomes" id="UP000269591"/>
    </source>
</evidence>
<name>A0A3N0B1K2_9ACTN</name>
<proteinExistence type="predicted"/>
<gene>
    <name evidence="1" type="ORF">DMP06_03245</name>
</gene>
<accession>A0A3N0B1K2</accession>
<dbReference type="EMBL" id="QIBX01000003">
    <property type="protein sequence ID" value="RNL41023.1"/>
    <property type="molecule type" value="Genomic_DNA"/>
</dbReference>
<sequence>MNAHENKFDTMMVLSDLFSDEVVNGWAIPRDKVDEFISDVGNAARRCGAVPFVQMDFLEFDDAVTSLIGMQFHENSHAAVQEAEDIIRAAEQAQTAA</sequence>
<dbReference type="AlphaFoldDB" id="A0A3N0B1K2"/>
<keyword evidence="2" id="KW-1185">Reference proteome</keyword>
<organism evidence="1 2">
    <name type="scientific">Slackia equolifaciens</name>
    <dbReference type="NCBI Taxonomy" id="498718"/>
    <lineage>
        <taxon>Bacteria</taxon>
        <taxon>Bacillati</taxon>
        <taxon>Actinomycetota</taxon>
        <taxon>Coriobacteriia</taxon>
        <taxon>Eggerthellales</taxon>
        <taxon>Eggerthellaceae</taxon>
        <taxon>Slackia</taxon>
    </lineage>
</organism>
<comment type="caution">
    <text evidence="1">The sequence shown here is derived from an EMBL/GenBank/DDBJ whole genome shotgun (WGS) entry which is preliminary data.</text>
</comment>
<dbReference type="RefSeq" id="WP_123208306.1">
    <property type="nucleotide sequence ID" value="NZ_JBHTHO010000001.1"/>
</dbReference>
<evidence type="ECO:0000313" key="1">
    <source>
        <dbReference type="EMBL" id="RNL41023.1"/>
    </source>
</evidence>
<reference evidence="2" key="1">
    <citation type="submission" date="2018-05" db="EMBL/GenBank/DDBJ databases">
        <title>Genome Sequencing of selected type strains of the family Eggerthellaceae.</title>
        <authorList>
            <person name="Danylec N."/>
            <person name="Stoll D.A."/>
            <person name="Doetsch A."/>
            <person name="Huch M."/>
        </authorList>
    </citation>
    <scope>NUCLEOTIDE SEQUENCE [LARGE SCALE GENOMIC DNA]</scope>
    <source>
        <strain evidence="2">DSM 24851</strain>
    </source>
</reference>